<feature type="chain" id="PRO_5021977448" description="DUF255 domain-containing protein" evidence="1">
    <location>
        <begin position="21"/>
        <end position="56"/>
    </location>
</feature>
<evidence type="ECO:0000256" key="1">
    <source>
        <dbReference type="SAM" id="SignalP"/>
    </source>
</evidence>
<dbReference type="AlphaFoldDB" id="A0A517XP57"/>
<evidence type="ECO:0000313" key="2">
    <source>
        <dbReference type="EMBL" id="QDU19285.1"/>
    </source>
</evidence>
<gene>
    <name evidence="2" type="ORF">ETAA1_11910</name>
</gene>
<evidence type="ECO:0000313" key="3">
    <source>
        <dbReference type="Proteomes" id="UP000319576"/>
    </source>
</evidence>
<name>A0A517XP57_9BACT</name>
<dbReference type="Proteomes" id="UP000319576">
    <property type="component" value="Chromosome"/>
</dbReference>
<reference evidence="2 3" key="1">
    <citation type="submission" date="2019-02" db="EMBL/GenBank/DDBJ databases">
        <title>Deep-cultivation of Planctomycetes and their phenomic and genomic characterization uncovers novel biology.</title>
        <authorList>
            <person name="Wiegand S."/>
            <person name="Jogler M."/>
            <person name="Boedeker C."/>
            <person name="Pinto D."/>
            <person name="Vollmers J."/>
            <person name="Rivas-Marin E."/>
            <person name="Kohn T."/>
            <person name="Peeters S.H."/>
            <person name="Heuer A."/>
            <person name="Rast P."/>
            <person name="Oberbeckmann S."/>
            <person name="Bunk B."/>
            <person name="Jeske O."/>
            <person name="Meyerdierks A."/>
            <person name="Storesund J.E."/>
            <person name="Kallscheuer N."/>
            <person name="Luecker S."/>
            <person name="Lage O.M."/>
            <person name="Pohl T."/>
            <person name="Merkel B.J."/>
            <person name="Hornburger P."/>
            <person name="Mueller R.-W."/>
            <person name="Bruemmer F."/>
            <person name="Labrenz M."/>
            <person name="Spormann A.M."/>
            <person name="Op den Camp H."/>
            <person name="Overmann J."/>
            <person name="Amann R."/>
            <person name="Jetten M.S.M."/>
            <person name="Mascher T."/>
            <person name="Medema M.H."/>
            <person name="Devos D.P."/>
            <person name="Kaster A.-K."/>
            <person name="Ovreas L."/>
            <person name="Rohde M."/>
            <person name="Galperin M.Y."/>
            <person name="Jogler C."/>
        </authorList>
    </citation>
    <scope>NUCLEOTIDE SEQUENCE [LARGE SCALE GENOMIC DNA]</scope>
    <source>
        <strain evidence="2 3">ETA_A1</strain>
    </source>
</reference>
<keyword evidence="1" id="KW-0732">Signal</keyword>
<proteinExistence type="predicted"/>
<evidence type="ECO:0008006" key="4">
    <source>
        <dbReference type="Google" id="ProtNLM"/>
    </source>
</evidence>
<protein>
    <recommendedName>
        <fullName evidence="4">DUF255 domain-containing protein</fullName>
    </recommendedName>
</protein>
<keyword evidence="3" id="KW-1185">Reference proteome</keyword>
<dbReference type="EMBL" id="CP036273">
    <property type="protein sequence ID" value="QDU19285.1"/>
    <property type="molecule type" value="Genomic_DNA"/>
</dbReference>
<accession>A0A517XP57</accession>
<organism evidence="2 3">
    <name type="scientific">Urbifossiella limnaea</name>
    <dbReference type="NCBI Taxonomy" id="2528023"/>
    <lineage>
        <taxon>Bacteria</taxon>
        <taxon>Pseudomonadati</taxon>
        <taxon>Planctomycetota</taxon>
        <taxon>Planctomycetia</taxon>
        <taxon>Gemmatales</taxon>
        <taxon>Gemmataceae</taxon>
        <taxon>Urbifossiella</taxon>
    </lineage>
</organism>
<dbReference type="KEGG" id="uli:ETAA1_11910"/>
<sequence precursor="true">MRSALAAVAAAVLLPAAAAAQNVDPKQHGWHTDYAAAKAEARRTGKPMMLVFRCNP</sequence>
<feature type="signal peptide" evidence="1">
    <location>
        <begin position="1"/>
        <end position="20"/>
    </location>
</feature>